<keyword evidence="3" id="KW-1185">Reference proteome</keyword>
<accession>A0ABW8B7Q9</accession>
<reference evidence="2 3" key="1">
    <citation type="submission" date="2024-07" db="EMBL/GenBank/DDBJ databases">
        <title>Whole genome sequencing of Prodigiosin pigment-producing Streptomyces salinarius isolated from rhizosphere soil of Arachis hypogaea.</title>
        <authorList>
            <person name="Vidhya A."/>
            <person name="Ramya S."/>
        </authorList>
    </citation>
    <scope>NUCLEOTIDE SEQUENCE [LARGE SCALE GENOMIC DNA]</scope>
    <source>
        <strain evidence="2 3">VRMG2420</strain>
    </source>
</reference>
<organism evidence="2 3">
    <name type="scientific">Streptomyces salinarius</name>
    <dbReference type="NCBI Taxonomy" id="2762598"/>
    <lineage>
        <taxon>Bacteria</taxon>
        <taxon>Bacillati</taxon>
        <taxon>Actinomycetota</taxon>
        <taxon>Actinomycetes</taxon>
        <taxon>Kitasatosporales</taxon>
        <taxon>Streptomycetaceae</taxon>
        <taxon>Streptomyces</taxon>
    </lineage>
</organism>
<proteinExistence type="predicted"/>
<dbReference type="PROSITE" id="PS51819">
    <property type="entry name" value="VOC"/>
    <property type="match status" value="1"/>
</dbReference>
<name>A0ABW8B7Q9_9ACTN</name>
<dbReference type="InterPro" id="IPR004360">
    <property type="entry name" value="Glyas_Fos-R_dOase_dom"/>
</dbReference>
<evidence type="ECO:0000313" key="3">
    <source>
        <dbReference type="Proteomes" id="UP001614264"/>
    </source>
</evidence>
<evidence type="ECO:0000259" key="1">
    <source>
        <dbReference type="PROSITE" id="PS51819"/>
    </source>
</evidence>
<gene>
    <name evidence="2" type="ORF">AB4829_10450</name>
</gene>
<dbReference type="Pfam" id="PF00903">
    <property type="entry name" value="Glyoxalase"/>
    <property type="match status" value="1"/>
</dbReference>
<dbReference type="Gene3D" id="3.30.720.120">
    <property type="match status" value="1"/>
</dbReference>
<dbReference type="CDD" id="cd08355">
    <property type="entry name" value="TioX_like"/>
    <property type="match status" value="1"/>
</dbReference>
<comment type="caution">
    <text evidence="2">The sequence shown here is derived from an EMBL/GenBank/DDBJ whole genome shotgun (WGS) entry which is preliminary data.</text>
</comment>
<dbReference type="InterPro" id="IPR029068">
    <property type="entry name" value="Glyas_Bleomycin-R_OHBP_Dase"/>
</dbReference>
<dbReference type="SUPFAM" id="SSF54593">
    <property type="entry name" value="Glyoxalase/Bleomycin resistance protein/Dihydroxybiphenyl dioxygenase"/>
    <property type="match status" value="1"/>
</dbReference>
<sequence>MIGKAGNDSGRPSICPTLRYADAKAAIRQLTEAFGFTGIAVYEDQDGSVAHAELGQGNGVVMLGSKGKGGRFDEAMENGGPTGVYVVVTDVDAHHRRAVEHGAEILMPPTDQDYGSRDYMARDLEGNVWSFGTYAPEVRG</sequence>
<protein>
    <submittedName>
        <fullName evidence="2">VOC family protein</fullName>
    </submittedName>
</protein>
<dbReference type="PANTHER" id="PTHR34109">
    <property type="entry name" value="BNAUNNG04460D PROTEIN-RELATED"/>
    <property type="match status" value="1"/>
</dbReference>
<evidence type="ECO:0000313" key="2">
    <source>
        <dbReference type="EMBL" id="MFI7871022.1"/>
    </source>
</evidence>
<dbReference type="PANTHER" id="PTHR34109:SF1">
    <property type="entry name" value="VOC DOMAIN-CONTAINING PROTEIN"/>
    <property type="match status" value="1"/>
</dbReference>
<feature type="domain" description="VOC" evidence="1">
    <location>
        <begin position="11"/>
        <end position="134"/>
    </location>
</feature>
<dbReference type="Proteomes" id="UP001614264">
    <property type="component" value="Unassembled WGS sequence"/>
</dbReference>
<dbReference type="Gene3D" id="3.30.720.110">
    <property type="match status" value="1"/>
</dbReference>
<dbReference type="EMBL" id="JBITPR010000032">
    <property type="protein sequence ID" value="MFI7871022.1"/>
    <property type="molecule type" value="Genomic_DNA"/>
</dbReference>
<dbReference type="RefSeq" id="WP_399591989.1">
    <property type="nucleotide sequence ID" value="NZ_JBITPR010000032.1"/>
</dbReference>
<dbReference type="InterPro" id="IPR037523">
    <property type="entry name" value="VOC_core"/>
</dbReference>